<evidence type="ECO:0000256" key="2">
    <source>
        <dbReference type="ARBA" id="ARBA00022475"/>
    </source>
</evidence>
<gene>
    <name evidence="8" type="ORF">SAMN05660413_00567</name>
</gene>
<evidence type="ECO:0000313" key="8">
    <source>
        <dbReference type="EMBL" id="SFN33648.1"/>
    </source>
</evidence>
<evidence type="ECO:0000256" key="5">
    <source>
        <dbReference type="ARBA" id="ARBA00023136"/>
    </source>
</evidence>
<accession>A0A1I4Y6D2</accession>
<dbReference type="GO" id="GO:0005886">
    <property type="term" value="C:plasma membrane"/>
    <property type="evidence" value="ECO:0007669"/>
    <property type="project" value="UniProtKB-SubCell"/>
</dbReference>
<evidence type="ECO:0000256" key="6">
    <source>
        <dbReference type="SAM" id="Phobius"/>
    </source>
</evidence>
<keyword evidence="2" id="KW-1003">Cell membrane</keyword>
<dbReference type="Proteomes" id="UP000199153">
    <property type="component" value="Unassembled WGS sequence"/>
</dbReference>
<dbReference type="RefSeq" id="WP_093405616.1">
    <property type="nucleotide sequence ID" value="NZ_FOVL01000002.1"/>
</dbReference>
<keyword evidence="3 6" id="KW-0812">Transmembrane</keyword>
<keyword evidence="5 6" id="KW-0472">Membrane</keyword>
<protein>
    <submittedName>
        <fullName evidence="8">Phospholipase_D-nuclease N-terminal</fullName>
    </submittedName>
</protein>
<evidence type="ECO:0000256" key="4">
    <source>
        <dbReference type="ARBA" id="ARBA00022989"/>
    </source>
</evidence>
<feature type="domain" description="Cardiolipin synthase N-terminal" evidence="7">
    <location>
        <begin position="21"/>
        <end position="60"/>
    </location>
</feature>
<keyword evidence="9" id="KW-1185">Reference proteome</keyword>
<dbReference type="InterPro" id="IPR027379">
    <property type="entry name" value="CLS_N"/>
</dbReference>
<dbReference type="STRING" id="287099.SAMN05660413_00567"/>
<name>A0A1I4Y6D2_9FLAO</name>
<feature type="transmembrane region" description="Helical" evidence="6">
    <location>
        <begin position="7"/>
        <end position="28"/>
    </location>
</feature>
<organism evidence="8 9">
    <name type="scientific">Salegentibacter flavus</name>
    <dbReference type="NCBI Taxonomy" id="287099"/>
    <lineage>
        <taxon>Bacteria</taxon>
        <taxon>Pseudomonadati</taxon>
        <taxon>Bacteroidota</taxon>
        <taxon>Flavobacteriia</taxon>
        <taxon>Flavobacteriales</taxon>
        <taxon>Flavobacteriaceae</taxon>
        <taxon>Salegentibacter</taxon>
    </lineage>
</organism>
<evidence type="ECO:0000313" key="9">
    <source>
        <dbReference type="Proteomes" id="UP000199153"/>
    </source>
</evidence>
<comment type="subcellular location">
    <subcellularLocation>
        <location evidence="1">Cell membrane</location>
        <topology evidence="1">Multi-pass membrane protein</topology>
    </subcellularLocation>
</comment>
<evidence type="ECO:0000256" key="1">
    <source>
        <dbReference type="ARBA" id="ARBA00004651"/>
    </source>
</evidence>
<dbReference type="Pfam" id="PF13396">
    <property type="entry name" value="PLDc_N"/>
    <property type="match status" value="1"/>
</dbReference>
<sequence length="75" mass="8919">MIELETSGFWLSAFMVALLVLPVLAFASLLKQNFKGRHRLIWVLIIIFLPFFGPILYFLIIKNYKKFNLIKRKFK</sequence>
<reference evidence="8 9" key="1">
    <citation type="submission" date="2016-10" db="EMBL/GenBank/DDBJ databases">
        <authorList>
            <person name="de Groot N.N."/>
        </authorList>
    </citation>
    <scope>NUCLEOTIDE SEQUENCE [LARGE SCALE GENOMIC DNA]</scope>
    <source>
        <strain evidence="8 9">DSM 17794</strain>
    </source>
</reference>
<feature type="transmembrane region" description="Helical" evidence="6">
    <location>
        <begin position="40"/>
        <end position="61"/>
    </location>
</feature>
<evidence type="ECO:0000259" key="7">
    <source>
        <dbReference type="Pfam" id="PF13396"/>
    </source>
</evidence>
<dbReference type="AlphaFoldDB" id="A0A1I4Y6D2"/>
<proteinExistence type="predicted"/>
<keyword evidence="4 6" id="KW-1133">Transmembrane helix</keyword>
<dbReference type="EMBL" id="FOVL01000002">
    <property type="protein sequence ID" value="SFN33648.1"/>
    <property type="molecule type" value="Genomic_DNA"/>
</dbReference>
<evidence type="ECO:0000256" key="3">
    <source>
        <dbReference type="ARBA" id="ARBA00022692"/>
    </source>
</evidence>